<dbReference type="GeneID" id="14012889"/>
<accession>H6X4A8</accession>
<organism evidence="1 2">
    <name type="scientific">Klebsiella phage vB_KleM_RaK2</name>
    <dbReference type="NCBI Taxonomy" id="1147094"/>
    <lineage>
        <taxon>Viruses</taxon>
        <taxon>Duplodnaviria</taxon>
        <taxon>Heunggongvirae</taxon>
        <taxon>Uroviricota</taxon>
        <taxon>Caudoviricetes</taxon>
        <taxon>Alcyoneusvirus</taxon>
        <taxon>Alcyoneusvirus RaK2</taxon>
    </lineage>
</organism>
<sequence>MSRKVLINRLAEALNCKPHEIPHVNELTSNQIYWMIQHERMHKRYGDLYRSK</sequence>
<dbReference type="Proteomes" id="UP000007524">
    <property type="component" value="Segment"/>
</dbReference>
<protein>
    <submittedName>
        <fullName evidence="1">Uncharacterized protein</fullName>
    </submittedName>
</protein>
<name>H6X4A8_9CAUD</name>
<gene>
    <name evidence="1" type="ORF">RaK2_00301</name>
</gene>
<evidence type="ECO:0000313" key="1">
    <source>
        <dbReference type="EMBL" id="AFA44574.1"/>
    </source>
</evidence>
<keyword evidence="2" id="KW-1185">Reference proteome</keyword>
<dbReference type="KEGG" id="vg:14012889"/>
<evidence type="ECO:0000313" key="2">
    <source>
        <dbReference type="Proteomes" id="UP000007524"/>
    </source>
</evidence>
<proteinExistence type="predicted"/>
<reference evidence="1 2" key="1">
    <citation type="journal article" date="2012" name="J. Virol.">
        <title>Genome of Klebsiella sp.-Infecting Bacteriophage vB_KleM_RaK2.</title>
        <authorList>
            <person name="Simoliunas E."/>
            <person name="Kaliniene L."/>
            <person name="Truncaite L."/>
            <person name="Klausa V."/>
            <person name="Zajanckauskaite A."/>
            <person name="Meskys R."/>
        </authorList>
    </citation>
    <scope>NUCLEOTIDE SEQUENCE [LARGE SCALE GENOMIC DNA]</scope>
</reference>
<dbReference type="EMBL" id="JQ513383">
    <property type="protein sequence ID" value="AFA44574.1"/>
    <property type="molecule type" value="Genomic_DNA"/>
</dbReference>
<dbReference type="RefSeq" id="YP_007007456.1">
    <property type="nucleotide sequence ID" value="NC_019526.1"/>
</dbReference>